<evidence type="ECO:0000256" key="1">
    <source>
        <dbReference type="ARBA" id="ARBA00006484"/>
    </source>
</evidence>
<comment type="similarity">
    <text evidence="1">Belongs to the short-chain dehydrogenases/reductases (SDR) family.</text>
</comment>
<dbReference type="InterPro" id="IPR036291">
    <property type="entry name" value="NAD(P)-bd_dom_sf"/>
</dbReference>
<proteinExistence type="inferred from homology"/>
<feature type="signal peptide" evidence="3">
    <location>
        <begin position="1"/>
        <end position="17"/>
    </location>
</feature>
<dbReference type="PANTHER" id="PTHR43313">
    <property type="entry name" value="SHORT-CHAIN DEHYDROGENASE/REDUCTASE FAMILY 9C"/>
    <property type="match status" value="1"/>
</dbReference>
<dbReference type="Proteomes" id="UP001488838">
    <property type="component" value="Unassembled WGS sequence"/>
</dbReference>
<keyword evidence="3" id="KW-0732">Signal</keyword>
<gene>
    <name evidence="4" type="ORF">U0070_014759</name>
</gene>
<comment type="caution">
    <text evidence="4">The sequence shown here is derived from an EMBL/GenBank/DDBJ whole genome shotgun (WGS) entry which is preliminary data.</text>
</comment>
<name>A0AAW0H2A8_MYOGA</name>
<keyword evidence="5" id="KW-1185">Reference proteome</keyword>
<evidence type="ECO:0000313" key="5">
    <source>
        <dbReference type="Proteomes" id="UP001488838"/>
    </source>
</evidence>
<dbReference type="PANTHER" id="PTHR43313:SF14">
    <property type="entry name" value="CIS-RETINOL_3ALPHA HYDROXYSTEROL SHORT-CHAIN DEHYDROGENASE-LIKE PROTEIN-RELATED"/>
    <property type="match status" value="1"/>
</dbReference>
<sequence length="117" mass="13178">MWLYLVALVGLWTLLRLFREKHVTSMSSSRAVTRALGTCWPDSWTRDMRVLASCLMKKGVKELRRKTSDRLVKVILDVTKTESIVAATQTVMEYVGNRGLWGQVNNPGISIPSGPNE</sequence>
<feature type="chain" id="PRO_5043821937" evidence="3">
    <location>
        <begin position="18"/>
        <end position="117"/>
    </location>
</feature>
<protein>
    <submittedName>
        <fullName evidence="4">Uncharacterized protein</fullName>
    </submittedName>
</protein>
<evidence type="ECO:0000313" key="4">
    <source>
        <dbReference type="EMBL" id="KAK7796495.1"/>
    </source>
</evidence>
<dbReference type="SUPFAM" id="SSF51735">
    <property type="entry name" value="NAD(P)-binding Rossmann-fold domains"/>
    <property type="match status" value="1"/>
</dbReference>
<organism evidence="4 5">
    <name type="scientific">Myodes glareolus</name>
    <name type="common">Bank vole</name>
    <name type="synonym">Clethrionomys glareolus</name>
    <dbReference type="NCBI Taxonomy" id="447135"/>
    <lineage>
        <taxon>Eukaryota</taxon>
        <taxon>Metazoa</taxon>
        <taxon>Chordata</taxon>
        <taxon>Craniata</taxon>
        <taxon>Vertebrata</taxon>
        <taxon>Euteleostomi</taxon>
        <taxon>Mammalia</taxon>
        <taxon>Eutheria</taxon>
        <taxon>Euarchontoglires</taxon>
        <taxon>Glires</taxon>
        <taxon>Rodentia</taxon>
        <taxon>Myomorpha</taxon>
        <taxon>Muroidea</taxon>
        <taxon>Cricetidae</taxon>
        <taxon>Arvicolinae</taxon>
        <taxon>Myodes</taxon>
    </lineage>
</organism>
<accession>A0AAW0H2A8</accession>
<evidence type="ECO:0000256" key="3">
    <source>
        <dbReference type="SAM" id="SignalP"/>
    </source>
</evidence>
<evidence type="ECO:0000256" key="2">
    <source>
        <dbReference type="ARBA" id="ARBA00023002"/>
    </source>
</evidence>
<dbReference type="GO" id="GO:0008202">
    <property type="term" value="P:steroid metabolic process"/>
    <property type="evidence" value="ECO:0007669"/>
    <property type="project" value="TreeGrafter"/>
</dbReference>
<dbReference type="EMBL" id="JBBHLL010001172">
    <property type="protein sequence ID" value="KAK7796495.1"/>
    <property type="molecule type" value="Genomic_DNA"/>
</dbReference>
<reference evidence="4 5" key="1">
    <citation type="journal article" date="2023" name="bioRxiv">
        <title>Conserved and derived expression patterns and positive selection on dental genes reveal complex evolutionary context of ever-growing rodent molars.</title>
        <authorList>
            <person name="Calamari Z.T."/>
            <person name="Song A."/>
            <person name="Cohen E."/>
            <person name="Akter M."/>
            <person name="Roy R.D."/>
            <person name="Hallikas O."/>
            <person name="Christensen M.M."/>
            <person name="Li P."/>
            <person name="Marangoni P."/>
            <person name="Jernvall J."/>
            <person name="Klein O.D."/>
        </authorList>
    </citation>
    <scope>NUCLEOTIDE SEQUENCE [LARGE SCALE GENOMIC DNA]</scope>
    <source>
        <strain evidence="4">V071</strain>
    </source>
</reference>
<dbReference type="GO" id="GO:0016491">
    <property type="term" value="F:oxidoreductase activity"/>
    <property type="evidence" value="ECO:0007669"/>
    <property type="project" value="UniProtKB-KW"/>
</dbReference>
<dbReference type="AlphaFoldDB" id="A0AAW0H2A8"/>
<keyword evidence="2" id="KW-0560">Oxidoreductase</keyword>
<dbReference type="Gene3D" id="3.40.50.720">
    <property type="entry name" value="NAD(P)-binding Rossmann-like Domain"/>
    <property type="match status" value="1"/>
</dbReference>